<dbReference type="KEGG" id="cct:CC1_09880"/>
<name>D4J655_9FIRM</name>
<protein>
    <submittedName>
        <fullName evidence="1">Uncharacterized protein</fullName>
    </submittedName>
</protein>
<dbReference type="PATRIC" id="fig|717962.3.peg.787"/>
<organism evidence="1 2">
    <name type="scientific">Coprococcus catus GD/7</name>
    <dbReference type="NCBI Taxonomy" id="717962"/>
    <lineage>
        <taxon>Bacteria</taxon>
        <taxon>Bacillati</taxon>
        <taxon>Bacillota</taxon>
        <taxon>Clostridia</taxon>
        <taxon>Lachnospirales</taxon>
        <taxon>Lachnospiraceae</taxon>
        <taxon>Coprococcus</taxon>
    </lineage>
</organism>
<reference evidence="1 2" key="1">
    <citation type="submission" date="2010-03" db="EMBL/GenBank/DDBJ databases">
        <title>The genome sequence of Coprococcus catus GD/7.</title>
        <authorList>
            <consortium name="metaHIT consortium -- http://www.metahit.eu/"/>
            <person name="Pajon A."/>
            <person name="Turner K."/>
            <person name="Parkhill J."/>
            <person name="Duncan S."/>
            <person name="Flint H."/>
        </authorList>
    </citation>
    <scope>NUCLEOTIDE SEQUENCE [LARGE SCALE GENOMIC DNA]</scope>
    <source>
        <strain evidence="1 2">GD/7</strain>
    </source>
</reference>
<proteinExistence type="predicted"/>
<dbReference type="AlphaFoldDB" id="D4J655"/>
<evidence type="ECO:0000313" key="2">
    <source>
        <dbReference type="Proteomes" id="UP000008798"/>
    </source>
</evidence>
<accession>D4J655</accession>
<dbReference type="HOGENOM" id="CLU_3078770_0_0_9"/>
<evidence type="ECO:0000313" key="1">
    <source>
        <dbReference type="EMBL" id="CBK79826.1"/>
    </source>
</evidence>
<sequence length="52" mass="5913">MPLKPATTRDCGGGVQFNAEITGIFITQKVAEDRFWYVLPEEDIIRKKGKML</sequence>
<dbReference type="STRING" id="717962.CC1_09880"/>
<dbReference type="EMBL" id="FP929038">
    <property type="protein sequence ID" value="CBK79826.1"/>
    <property type="molecule type" value="Genomic_DNA"/>
</dbReference>
<reference evidence="1 2" key="2">
    <citation type="submission" date="2010-03" db="EMBL/GenBank/DDBJ databases">
        <authorList>
            <person name="Pajon A."/>
        </authorList>
    </citation>
    <scope>NUCLEOTIDE SEQUENCE [LARGE SCALE GENOMIC DNA]</scope>
    <source>
        <strain evidence="1 2">GD/7</strain>
    </source>
</reference>
<gene>
    <name evidence="1" type="ORF">CC1_09880</name>
</gene>
<dbReference type="Proteomes" id="UP000008798">
    <property type="component" value="Chromosome"/>
</dbReference>